<name>A0AAW0IYQ8_QUESU</name>
<evidence type="ECO:0000256" key="1">
    <source>
        <dbReference type="ARBA" id="ARBA00023303"/>
    </source>
</evidence>
<dbReference type="Proteomes" id="UP000237347">
    <property type="component" value="Unassembled WGS sequence"/>
</dbReference>
<evidence type="ECO:0000313" key="4">
    <source>
        <dbReference type="Proteomes" id="UP000237347"/>
    </source>
</evidence>
<proteinExistence type="predicted"/>
<feature type="transmembrane region" description="Helical" evidence="2">
    <location>
        <begin position="94"/>
        <end position="113"/>
    </location>
</feature>
<dbReference type="EMBL" id="PKMF04000776">
    <property type="protein sequence ID" value="KAK7819567.1"/>
    <property type="molecule type" value="Genomic_DNA"/>
</dbReference>
<keyword evidence="2" id="KW-0472">Membrane</keyword>
<keyword evidence="1" id="KW-0406">Ion transport</keyword>
<reference evidence="3 4" key="1">
    <citation type="journal article" date="2018" name="Sci. Data">
        <title>The draft genome sequence of cork oak.</title>
        <authorList>
            <person name="Ramos A.M."/>
            <person name="Usie A."/>
            <person name="Barbosa P."/>
            <person name="Barros P.M."/>
            <person name="Capote T."/>
            <person name="Chaves I."/>
            <person name="Simoes F."/>
            <person name="Abreu I."/>
            <person name="Carrasquinho I."/>
            <person name="Faro C."/>
            <person name="Guimaraes J.B."/>
            <person name="Mendonca D."/>
            <person name="Nobrega F."/>
            <person name="Rodrigues L."/>
            <person name="Saibo N.J.M."/>
            <person name="Varela M.C."/>
            <person name="Egas C."/>
            <person name="Matos J."/>
            <person name="Miguel C.M."/>
            <person name="Oliveira M.M."/>
            <person name="Ricardo C.P."/>
            <person name="Goncalves S."/>
        </authorList>
    </citation>
    <scope>NUCLEOTIDE SEQUENCE [LARGE SCALE GENOMIC DNA]</scope>
    <source>
        <strain evidence="4">cv. HL8</strain>
    </source>
</reference>
<feature type="transmembrane region" description="Helical" evidence="2">
    <location>
        <begin position="37"/>
        <end position="65"/>
    </location>
</feature>
<dbReference type="AlphaFoldDB" id="A0AAW0IYQ8"/>
<dbReference type="PANTHER" id="PTHR45651:SF68">
    <property type="entry name" value="ION TRANSPORT DOMAIN-CONTAINING PROTEIN"/>
    <property type="match status" value="1"/>
</dbReference>
<organism evidence="3 4">
    <name type="scientific">Quercus suber</name>
    <name type="common">Cork oak</name>
    <dbReference type="NCBI Taxonomy" id="58331"/>
    <lineage>
        <taxon>Eukaryota</taxon>
        <taxon>Viridiplantae</taxon>
        <taxon>Streptophyta</taxon>
        <taxon>Embryophyta</taxon>
        <taxon>Tracheophyta</taxon>
        <taxon>Spermatophyta</taxon>
        <taxon>Magnoliopsida</taxon>
        <taxon>eudicotyledons</taxon>
        <taxon>Gunneridae</taxon>
        <taxon>Pentapetalae</taxon>
        <taxon>rosids</taxon>
        <taxon>fabids</taxon>
        <taxon>Fagales</taxon>
        <taxon>Fagaceae</taxon>
        <taxon>Quercus</taxon>
    </lineage>
</organism>
<keyword evidence="1" id="KW-0407">Ion channel</keyword>
<evidence type="ECO:0000256" key="2">
    <source>
        <dbReference type="SAM" id="Phobius"/>
    </source>
</evidence>
<keyword evidence="2" id="KW-0812">Transmembrane</keyword>
<comment type="caution">
    <text evidence="3">The sequence shown here is derived from an EMBL/GenBank/DDBJ whole genome shotgun (WGS) entry which is preliminary data.</text>
</comment>
<keyword evidence="4" id="KW-1185">Reference proteome</keyword>
<keyword evidence="1" id="KW-0813">Transport</keyword>
<feature type="transmembrane region" description="Helical" evidence="2">
    <location>
        <begin position="125"/>
        <end position="147"/>
    </location>
</feature>
<dbReference type="GO" id="GO:0034220">
    <property type="term" value="P:monoatomic ion transmembrane transport"/>
    <property type="evidence" value="ECO:0007669"/>
    <property type="project" value="UniProtKB-KW"/>
</dbReference>
<protein>
    <submittedName>
        <fullName evidence="3">Cyclic nucleotide-gated ion channel 1</fullName>
    </submittedName>
</protein>
<accession>A0AAW0IYQ8</accession>
<dbReference type="GO" id="GO:0016020">
    <property type="term" value="C:membrane"/>
    <property type="evidence" value="ECO:0007669"/>
    <property type="project" value="UniProtKB-SubCell"/>
</dbReference>
<feature type="transmembrane region" description="Helical" evidence="2">
    <location>
        <begin position="7"/>
        <end position="25"/>
    </location>
</feature>
<keyword evidence="2" id="KW-1133">Transmembrane helix</keyword>
<sequence>MSWRLRSAIEWVAQFVGLATVRWMWMGFGKCGWVPAGVVALVGGSGGLFVFDGLQFGGIVIVGCCDYKKLLKSGKPELNTNARKIAKKYLWPRLIFDILAILPIPQVVIPTIFSEMRSTKTSNKMKLLNTIVLFQYVPRVSQIYLSWKKLTRNDKKFDRIILVKASLNFILYILAGHVSLVKE</sequence>
<gene>
    <name evidence="3" type="primary">CNGC1_20</name>
    <name evidence="3" type="ORF">CFP56_040159</name>
</gene>
<dbReference type="PANTHER" id="PTHR45651">
    <property type="entry name" value="CYCLIC NUCLEOTIDE-GATED ION CHANNEL 15-RELATED-RELATED"/>
    <property type="match status" value="1"/>
</dbReference>
<evidence type="ECO:0000313" key="3">
    <source>
        <dbReference type="EMBL" id="KAK7819567.1"/>
    </source>
</evidence>
<feature type="transmembrane region" description="Helical" evidence="2">
    <location>
        <begin position="159"/>
        <end position="180"/>
    </location>
</feature>